<gene>
    <name evidence="7" type="ORF">D934_13265</name>
</gene>
<keyword evidence="2" id="KW-1003">Cell membrane</keyword>
<evidence type="ECO:0000313" key="8">
    <source>
        <dbReference type="Proteomes" id="UP000027215"/>
    </source>
</evidence>
<dbReference type="KEGG" id="xfs:D934_13265"/>
<dbReference type="Proteomes" id="UP000027215">
    <property type="component" value="Chromosome"/>
</dbReference>
<evidence type="ECO:0000256" key="1">
    <source>
        <dbReference type="ARBA" id="ARBA00004533"/>
    </source>
</evidence>
<dbReference type="GO" id="GO:0009247">
    <property type="term" value="P:glycolipid biosynthetic process"/>
    <property type="evidence" value="ECO:0007669"/>
    <property type="project" value="UniProtKB-ARBA"/>
</dbReference>
<keyword evidence="5" id="KW-0472">Membrane</keyword>
<dbReference type="CDD" id="cd07984">
    <property type="entry name" value="LPLAT_LABLAT-like"/>
    <property type="match status" value="1"/>
</dbReference>
<organism evidence="7 8">
    <name type="scientific">Xylella fastidiosa subsp. sandyi Ann-1</name>
    <dbReference type="NCBI Taxonomy" id="155920"/>
    <lineage>
        <taxon>Bacteria</taxon>
        <taxon>Pseudomonadati</taxon>
        <taxon>Pseudomonadota</taxon>
        <taxon>Gammaproteobacteria</taxon>
        <taxon>Lysobacterales</taxon>
        <taxon>Lysobacteraceae</taxon>
        <taxon>Xylella</taxon>
    </lineage>
</organism>
<dbReference type="GO" id="GO:0016746">
    <property type="term" value="F:acyltransferase activity"/>
    <property type="evidence" value="ECO:0007669"/>
    <property type="project" value="UniProtKB-KW"/>
</dbReference>
<comment type="subcellular location">
    <subcellularLocation>
        <location evidence="1">Cell inner membrane</location>
    </subcellularLocation>
</comment>
<dbReference type="HOGENOM" id="CLU_049421_2_1_6"/>
<keyword evidence="3" id="KW-0997">Cell inner membrane</keyword>
<reference evidence="7 8" key="1">
    <citation type="submission" date="2013-08" db="EMBL/GenBank/DDBJ databases">
        <authorList>
            <person name="Stouthamer R."/>
            <person name="Nunney L."/>
        </authorList>
    </citation>
    <scope>NUCLEOTIDE SEQUENCE [LARGE SCALE GENOMIC DNA]</scope>
    <source>
        <strain evidence="8">ann-1</strain>
    </source>
</reference>
<evidence type="ECO:0000256" key="4">
    <source>
        <dbReference type="ARBA" id="ARBA00022679"/>
    </source>
</evidence>
<protein>
    <submittedName>
        <fullName evidence="7">Acyltransferase</fullName>
    </submittedName>
</protein>
<dbReference type="PANTHER" id="PTHR30606:SF9">
    <property type="entry name" value="LIPID A BIOSYNTHESIS LAUROYLTRANSFERASE"/>
    <property type="match status" value="1"/>
</dbReference>
<accession>A0A060HBS8</accession>
<dbReference type="InterPro" id="IPR014548">
    <property type="entry name" value="Ac_Trasf"/>
</dbReference>
<dbReference type="PATRIC" id="fig|155920.8.peg.3142"/>
<sequence length="326" mass="36688">MSTFWKNRPEGGRRFALWLIRGIARYGGRLIGRALLYPITVYFLVVRGAERRASVCYLSRVLGRPACWLDVARHFHIFASTILDRVYLLCGQMERFRIDLRGVEQLSVYLDRGCGLLIFGSHLGSFEALRALARTHPHAKLRIVLDKAHNRVTSELLDALNPELAEGIIDAGMDSTAIVIAIKTAVEEGAMVALLVDRASQRDTLLPMMFLGGTAVFPTSPWLIAAALKVPVVLAFGLYHGSNHYELIFEAFSEGLDVPRRQRAPVLAALIGDYTARLERYTRYAPYNWFNFYDFWNISEADDASYLGVDVDIAVQRRTVAGYRSK</sequence>
<dbReference type="InterPro" id="IPR004960">
    <property type="entry name" value="LipA_acyltrans"/>
</dbReference>
<dbReference type="GO" id="GO:0005886">
    <property type="term" value="C:plasma membrane"/>
    <property type="evidence" value="ECO:0007669"/>
    <property type="project" value="UniProtKB-SubCell"/>
</dbReference>
<name>A0A060HBS8_XYLFS</name>
<keyword evidence="4 7" id="KW-0808">Transferase</keyword>
<dbReference type="RefSeq" id="WP_020851225.1">
    <property type="nucleotide sequence ID" value="NZ_CP006696.1"/>
</dbReference>
<keyword evidence="6 7" id="KW-0012">Acyltransferase</keyword>
<dbReference type="EMBL" id="CP006696">
    <property type="protein sequence ID" value="AIC10821.1"/>
    <property type="molecule type" value="Genomic_DNA"/>
</dbReference>
<evidence type="ECO:0000256" key="5">
    <source>
        <dbReference type="ARBA" id="ARBA00023136"/>
    </source>
</evidence>
<dbReference type="PIRSF" id="PIRSF028561">
    <property type="entry name" value="Ac_Trasf"/>
    <property type="match status" value="1"/>
</dbReference>
<dbReference type="PANTHER" id="PTHR30606">
    <property type="entry name" value="LIPID A BIOSYNTHESIS LAUROYL ACYLTRANSFERASE"/>
    <property type="match status" value="1"/>
</dbReference>
<dbReference type="AlphaFoldDB" id="A0A060HBS8"/>
<evidence type="ECO:0000256" key="6">
    <source>
        <dbReference type="ARBA" id="ARBA00023315"/>
    </source>
</evidence>
<evidence type="ECO:0000256" key="2">
    <source>
        <dbReference type="ARBA" id="ARBA00022475"/>
    </source>
</evidence>
<proteinExistence type="predicted"/>
<evidence type="ECO:0000256" key="3">
    <source>
        <dbReference type="ARBA" id="ARBA00022519"/>
    </source>
</evidence>
<evidence type="ECO:0000313" key="7">
    <source>
        <dbReference type="EMBL" id="AIC10821.1"/>
    </source>
</evidence>